<keyword evidence="11 17" id="KW-0133">Cell shape</keyword>
<keyword evidence="15 17" id="KW-0961">Cell wall biogenesis/degradation</keyword>
<keyword evidence="14 17" id="KW-0131">Cell cycle</keyword>
<dbReference type="PANTHER" id="PTHR21071:SF4">
    <property type="entry name" value="UDP-N-ACETYLENOLPYRUVOYLGLUCOSAMINE REDUCTASE"/>
    <property type="match status" value="1"/>
</dbReference>
<dbReference type="Pfam" id="PF02873">
    <property type="entry name" value="MurB_C"/>
    <property type="match status" value="1"/>
</dbReference>
<evidence type="ECO:0000256" key="12">
    <source>
        <dbReference type="ARBA" id="ARBA00022984"/>
    </source>
</evidence>
<dbReference type="GO" id="GO:0009252">
    <property type="term" value="P:peptidoglycan biosynthetic process"/>
    <property type="evidence" value="ECO:0007669"/>
    <property type="project" value="UniProtKB-UniRule"/>
</dbReference>
<dbReference type="InterPro" id="IPR036318">
    <property type="entry name" value="FAD-bd_PCMH-like_sf"/>
</dbReference>
<evidence type="ECO:0000313" key="20">
    <source>
        <dbReference type="Proteomes" id="UP000002456"/>
    </source>
</evidence>
<evidence type="ECO:0000256" key="3">
    <source>
        <dbReference type="ARBA" id="ARBA00004496"/>
    </source>
</evidence>
<evidence type="ECO:0000256" key="16">
    <source>
        <dbReference type="ARBA" id="ARBA00048914"/>
    </source>
</evidence>
<keyword evidence="7 17" id="KW-0132">Cell division</keyword>
<dbReference type="GO" id="GO:0005829">
    <property type="term" value="C:cytosol"/>
    <property type="evidence" value="ECO:0007669"/>
    <property type="project" value="TreeGrafter"/>
</dbReference>
<dbReference type="GO" id="GO:0008360">
    <property type="term" value="P:regulation of cell shape"/>
    <property type="evidence" value="ECO:0007669"/>
    <property type="project" value="UniProtKB-KW"/>
</dbReference>
<evidence type="ECO:0000256" key="4">
    <source>
        <dbReference type="ARBA" id="ARBA00004752"/>
    </source>
</evidence>
<dbReference type="GO" id="GO:0051301">
    <property type="term" value="P:cell division"/>
    <property type="evidence" value="ECO:0007669"/>
    <property type="project" value="UniProtKB-KW"/>
</dbReference>
<evidence type="ECO:0000256" key="9">
    <source>
        <dbReference type="ARBA" id="ARBA00022827"/>
    </source>
</evidence>
<comment type="function">
    <text evidence="2 17">Cell wall formation.</text>
</comment>
<dbReference type="HOGENOM" id="CLU_035304_0_1_11"/>
<dbReference type="InterPro" id="IPR016166">
    <property type="entry name" value="FAD-bd_PCMH"/>
</dbReference>
<accession>B8DVZ6</accession>
<dbReference type="Gene3D" id="3.90.78.10">
    <property type="entry name" value="UDP-N-acetylenolpyruvoylglucosamine reductase, C-terminal domain"/>
    <property type="match status" value="1"/>
</dbReference>
<dbReference type="InterPro" id="IPR006094">
    <property type="entry name" value="Oxid_FAD_bind_N"/>
</dbReference>
<dbReference type="PANTHER" id="PTHR21071">
    <property type="entry name" value="UDP-N-ACETYLENOLPYRUVOYLGLUCOSAMINE REDUCTASE"/>
    <property type="match status" value="1"/>
</dbReference>
<evidence type="ECO:0000256" key="8">
    <source>
        <dbReference type="ARBA" id="ARBA00022630"/>
    </source>
</evidence>
<evidence type="ECO:0000259" key="18">
    <source>
        <dbReference type="PROSITE" id="PS51387"/>
    </source>
</evidence>
<evidence type="ECO:0000256" key="6">
    <source>
        <dbReference type="ARBA" id="ARBA00022490"/>
    </source>
</evidence>
<proteinExistence type="inferred from homology"/>
<dbReference type="InterPro" id="IPR016169">
    <property type="entry name" value="FAD-bd_PCMH_sub2"/>
</dbReference>
<keyword evidence="6 17" id="KW-0963">Cytoplasm</keyword>
<dbReference type="Gene3D" id="3.30.465.10">
    <property type="match status" value="1"/>
</dbReference>
<keyword evidence="9 17" id="KW-0274">FAD</keyword>
<keyword evidence="10 17" id="KW-0521">NADP</keyword>
<dbReference type="PROSITE" id="PS51387">
    <property type="entry name" value="FAD_PCMH"/>
    <property type="match status" value="1"/>
</dbReference>
<dbReference type="KEGG" id="bla:BLA_0345"/>
<evidence type="ECO:0000256" key="1">
    <source>
        <dbReference type="ARBA" id="ARBA00001974"/>
    </source>
</evidence>
<sequence length="372" mass="40214">MIGGGSNMLASDDEFHGVVIRDARRNIIVPDEAAPVEGGDYTVHVNAEAGVNWDDLVQFCVERGLEGLEGLSGIPGTVGASVVQNIGAYGQEVASAVESVEVWDREEKKTLDMSNVDMQFGYRFSLLKRSMYKAPGVPNAQYYPTPRYIVLSVTFALVHTGTGTVNYPQLASALNVNLHDRMPIDRIRAAVLEVRASKGMLEDATRYREPIMMGTKRADQVEAAIAAQHAFREQHDGAARDMIIDIASDTGTNSDPNRRSCGSFFMNPIISEADAARLPEDAPRFPATLPDGSTGVKTSAAWLIDHAGFHKGYKLSDDARAGLSTLHTLSITNRGGATCNDIVKLADAIRDGVRKQFGVTLIPEPVLVNVTL</sequence>
<dbReference type="EC" id="1.3.1.98" evidence="17"/>
<dbReference type="InterPro" id="IPR036635">
    <property type="entry name" value="MurB_C_sf"/>
</dbReference>
<name>B8DVZ6_BIFA0</name>
<dbReference type="Proteomes" id="UP000002456">
    <property type="component" value="Chromosome"/>
</dbReference>
<dbReference type="SUPFAM" id="SSF56176">
    <property type="entry name" value="FAD-binding/transporter-associated domain-like"/>
    <property type="match status" value="1"/>
</dbReference>
<dbReference type="InterPro" id="IPR011601">
    <property type="entry name" value="MurB_C"/>
</dbReference>
<dbReference type="UniPathway" id="UPA00219"/>
<dbReference type="AlphaFoldDB" id="B8DVZ6"/>
<gene>
    <name evidence="17 19" type="primary">murB</name>
    <name evidence="19" type="ordered locus">BLA_0345</name>
</gene>
<dbReference type="InterPro" id="IPR003170">
    <property type="entry name" value="MurB"/>
</dbReference>
<evidence type="ECO:0000256" key="14">
    <source>
        <dbReference type="ARBA" id="ARBA00023306"/>
    </source>
</evidence>
<keyword evidence="20" id="KW-1185">Reference proteome</keyword>
<keyword evidence="13 17" id="KW-0560">Oxidoreductase</keyword>
<feature type="active site" evidence="17">
    <location>
        <position position="364"/>
    </location>
</feature>
<evidence type="ECO:0000313" key="19">
    <source>
        <dbReference type="EMBL" id="ACL28647.1"/>
    </source>
</evidence>
<evidence type="ECO:0000256" key="2">
    <source>
        <dbReference type="ARBA" id="ARBA00003921"/>
    </source>
</evidence>
<dbReference type="HAMAP" id="MF_00037">
    <property type="entry name" value="MurB"/>
    <property type="match status" value="1"/>
</dbReference>
<evidence type="ECO:0000256" key="10">
    <source>
        <dbReference type="ARBA" id="ARBA00022857"/>
    </source>
</evidence>
<feature type="active site" evidence="17">
    <location>
        <position position="123"/>
    </location>
</feature>
<dbReference type="GO" id="GO:0071949">
    <property type="term" value="F:FAD binding"/>
    <property type="evidence" value="ECO:0007669"/>
    <property type="project" value="InterPro"/>
</dbReference>
<evidence type="ECO:0000256" key="15">
    <source>
        <dbReference type="ARBA" id="ARBA00023316"/>
    </source>
</evidence>
<keyword evidence="12 17" id="KW-0573">Peptidoglycan synthesis</keyword>
<evidence type="ECO:0000256" key="17">
    <source>
        <dbReference type="HAMAP-Rule" id="MF_00037"/>
    </source>
</evidence>
<reference evidence="19 20" key="1">
    <citation type="journal article" date="2009" name="J. Bacteriol.">
        <title>Genome sequence of the probiotic bacterium Bifidobacterium animalis subsp. lactis AD011.</title>
        <authorList>
            <person name="Kim J.F."/>
            <person name="Jeong H."/>
            <person name="Yu D.S."/>
            <person name="Choi S.-H."/>
            <person name="Hur C.-G."/>
            <person name="Park M.-S."/>
            <person name="Yoon S.H."/>
            <person name="Kim D.-W."/>
            <person name="Ji G.E."/>
            <person name="Park H.-S."/>
            <person name="Oh T.K."/>
        </authorList>
    </citation>
    <scope>NUCLEOTIDE SEQUENCE [LARGE SCALE GENOMIC DNA]</scope>
    <source>
        <strain evidence="19 20">AD011</strain>
    </source>
</reference>
<dbReference type="Pfam" id="PF01565">
    <property type="entry name" value="FAD_binding_4"/>
    <property type="match status" value="1"/>
</dbReference>
<evidence type="ECO:0000256" key="13">
    <source>
        <dbReference type="ARBA" id="ARBA00023002"/>
    </source>
</evidence>
<comment type="catalytic activity">
    <reaction evidence="16 17">
        <text>UDP-N-acetyl-alpha-D-muramate + NADP(+) = UDP-N-acetyl-3-O-(1-carboxyvinyl)-alpha-D-glucosamine + NADPH + H(+)</text>
        <dbReference type="Rhea" id="RHEA:12248"/>
        <dbReference type="ChEBI" id="CHEBI:15378"/>
        <dbReference type="ChEBI" id="CHEBI:57783"/>
        <dbReference type="ChEBI" id="CHEBI:58349"/>
        <dbReference type="ChEBI" id="CHEBI:68483"/>
        <dbReference type="ChEBI" id="CHEBI:70757"/>
        <dbReference type="EC" id="1.3.1.98"/>
    </reaction>
</comment>
<dbReference type="GO" id="GO:0008762">
    <property type="term" value="F:UDP-N-acetylmuramate dehydrogenase activity"/>
    <property type="evidence" value="ECO:0007669"/>
    <property type="project" value="UniProtKB-UniRule"/>
</dbReference>
<comment type="cofactor">
    <cofactor evidence="1 17">
        <name>FAD</name>
        <dbReference type="ChEBI" id="CHEBI:57692"/>
    </cofactor>
</comment>
<evidence type="ECO:0000256" key="5">
    <source>
        <dbReference type="ARBA" id="ARBA00010485"/>
    </source>
</evidence>
<dbReference type="EMBL" id="CP001213">
    <property type="protein sequence ID" value="ACL28647.1"/>
    <property type="molecule type" value="Genomic_DNA"/>
</dbReference>
<keyword evidence="8 17" id="KW-0285">Flavoprotein</keyword>
<comment type="pathway">
    <text evidence="4 17">Cell wall biogenesis; peptidoglycan biosynthesis.</text>
</comment>
<comment type="subcellular location">
    <subcellularLocation>
        <location evidence="3 17">Cytoplasm</location>
    </subcellularLocation>
</comment>
<evidence type="ECO:0000256" key="11">
    <source>
        <dbReference type="ARBA" id="ARBA00022960"/>
    </source>
</evidence>
<comment type="similarity">
    <text evidence="5 17">Belongs to the MurB family.</text>
</comment>
<evidence type="ECO:0000256" key="7">
    <source>
        <dbReference type="ARBA" id="ARBA00022618"/>
    </source>
</evidence>
<dbReference type="SUPFAM" id="SSF56194">
    <property type="entry name" value="Uridine diphospho-N-Acetylenolpyruvylglucosamine reductase, MurB, C-terminal domain"/>
    <property type="match status" value="1"/>
</dbReference>
<feature type="domain" description="FAD-binding PCMH-type" evidence="18">
    <location>
        <begin position="1"/>
        <end position="160"/>
    </location>
</feature>
<dbReference type="STRING" id="442563.BLA_0345"/>
<dbReference type="GO" id="GO:0071555">
    <property type="term" value="P:cell wall organization"/>
    <property type="evidence" value="ECO:0007669"/>
    <property type="project" value="UniProtKB-KW"/>
</dbReference>
<protein>
    <recommendedName>
        <fullName evidence="17">UDP-N-acetylenolpyruvoylglucosamine reductase</fullName>
        <ecNumber evidence="17">1.3.1.98</ecNumber>
    </recommendedName>
    <alternativeName>
        <fullName evidence="17">UDP-N-acetylmuramate dehydrogenase</fullName>
    </alternativeName>
</protein>
<feature type="active site" description="Proton donor" evidence="17">
    <location>
        <position position="263"/>
    </location>
</feature>
<organism evidence="19 20">
    <name type="scientific">Bifidobacterium animalis subsp. lactis (strain AD011)</name>
    <dbReference type="NCBI Taxonomy" id="442563"/>
    <lineage>
        <taxon>Bacteria</taxon>
        <taxon>Bacillati</taxon>
        <taxon>Actinomycetota</taxon>
        <taxon>Actinomycetes</taxon>
        <taxon>Bifidobacteriales</taxon>
        <taxon>Bifidobacteriaceae</taxon>
        <taxon>Bifidobacterium</taxon>
    </lineage>
</organism>